<accession>A0A5M8A600</accession>
<dbReference type="RefSeq" id="WP_150084663.1">
    <property type="nucleotide sequence ID" value="NZ_VWRN01000063.1"/>
</dbReference>
<dbReference type="GO" id="GO:0018784">
    <property type="term" value="F:(S)-2-haloacid dehalogenase activity"/>
    <property type="evidence" value="ECO:0007669"/>
    <property type="project" value="UniProtKB-UniRule"/>
</dbReference>
<comment type="function">
    <text evidence="3">Catalyzes the hydrolytic dehalogenation of small (S)-2-haloalkanoic acids to yield the corresponding (R)-2-hydroxyalkanoic acids.</text>
</comment>
<dbReference type="InterPro" id="IPR036412">
    <property type="entry name" value="HAD-like_sf"/>
</dbReference>
<comment type="catalytic activity">
    <reaction evidence="3">
        <text>an (S)-2-haloacid + H2O = a (2R)-2-hydroxycarboxylate + a halide anion + H(+)</text>
        <dbReference type="Rhea" id="RHEA:11192"/>
        <dbReference type="ChEBI" id="CHEBI:15377"/>
        <dbReference type="ChEBI" id="CHEBI:15378"/>
        <dbReference type="ChEBI" id="CHEBI:16042"/>
        <dbReference type="ChEBI" id="CHEBI:58314"/>
        <dbReference type="ChEBI" id="CHEBI:137405"/>
        <dbReference type="EC" id="3.8.1.2"/>
    </reaction>
</comment>
<reference evidence="4 5" key="1">
    <citation type="submission" date="2019-09" db="EMBL/GenBank/DDBJ databases">
        <title>Isolation of a novel species in the genus Cupriavidus from patients with sepsis using whole genome sequencing.</title>
        <authorList>
            <person name="Kweon O.J."/>
            <person name="Lee M.-K."/>
        </authorList>
    </citation>
    <scope>NUCLEOTIDE SEQUENCE [LARGE SCALE GENOMIC DNA]</scope>
    <source>
        <strain evidence="4 5">MKL-01</strain>
    </source>
</reference>
<evidence type="ECO:0000256" key="1">
    <source>
        <dbReference type="ARBA" id="ARBA00008106"/>
    </source>
</evidence>
<protein>
    <recommendedName>
        <fullName evidence="3">(S)-2-haloacid dehalogenase</fullName>
        <ecNumber evidence="3">3.8.1.2</ecNumber>
    </recommendedName>
    <alternativeName>
        <fullName evidence="3">2-haloalkanoic acid dehalogenase</fullName>
    </alternativeName>
    <alternativeName>
        <fullName evidence="3">Halocarboxylic acid halidohydrolase</fullName>
    </alternativeName>
    <alternativeName>
        <fullName evidence="3">L-2-haloacid dehalogenase</fullName>
    </alternativeName>
</protein>
<dbReference type="AlphaFoldDB" id="A0A5M8A600"/>
<dbReference type="SFLD" id="SFLDG01135">
    <property type="entry name" value="C1.5.6:_HAD__Beta-PGM__Phospha"/>
    <property type="match status" value="1"/>
</dbReference>
<name>A0A5M8A600_9BURK</name>
<dbReference type="EC" id="3.8.1.2" evidence="3"/>
<keyword evidence="5" id="KW-1185">Reference proteome</keyword>
<dbReference type="PANTHER" id="PTHR43316:SF3">
    <property type="entry name" value="HALOACID DEHALOGENASE, TYPE II (AFU_ORTHOLOGUE AFUA_2G07750)-RELATED"/>
    <property type="match status" value="1"/>
</dbReference>
<gene>
    <name evidence="4" type="ORF">F1599_22770</name>
</gene>
<dbReference type="SUPFAM" id="SSF56784">
    <property type="entry name" value="HAD-like"/>
    <property type="match status" value="1"/>
</dbReference>
<comment type="caution">
    <text evidence="4">The sequence shown here is derived from an EMBL/GenBank/DDBJ whole genome shotgun (WGS) entry which is preliminary data.</text>
</comment>
<dbReference type="InterPro" id="IPR006328">
    <property type="entry name" value="2-HAD"/>
</dbReference>
<dbReference type="SFLD" id="SFLDG01129">
    <property type="entry name" value="C1.5:_HAD__Beta-PGM__Phosphata"/>
    <property type="match status" value="1"/>
</dbReference>
<dbReference type="CDD" id="cd02588">
    <property type="entry name" value="HAD_L2-DEX"/>
    <property type="match status" value="1"/>
</dbReference>
<organism evidence="4 5">
    <name type="scientific">Cupriavidus cauae</name>
    <dbReference type="NCBI Taxonomy" id="2608999"/>
    <lineage>
        <taxon>Bacteria</taxon>
        <taxon>Pseudomonadati</taxon>
        <taxon>Pseudomonadota</taxon>
        <taxon>Betaproteobacteria</taxon>
        <taxon>Burkholderiales</taxon>
        <taxon>Burkholderiaceae</taxon>
        <taxon>Cupriavidus</taxon>
    </lineage>
</organism>
<comment type="similarity">
    <text evidence="1 3">Belongs to the HAD-like hydrolase superfamily. S-2-haloalkanoic acid dehalogenase family.</text>
</comment>
<dbReference type="NCBIfam" id="TIGR01493">
    <property type="entry name" value="HAD-SF-IA-v2"/>
    <property type="match status" value="1"/>
</dbReference>
<evidence type="ECO:0000256" key="3">
    <source>
        <dbReference type="RuleBase" id="RU368077"/>
    </source>
</evidence>
<dbReference type="PANTHER" id="PTHR43316">
    <property type="entry name" value="HYDROLASE, HALOACID DELAHOGENASE-RELATED"/>
    <property type="match status" value="1"/>
</dbReference>
<dbReference type="EMBL" id="VWRN01000063">
    <property type="protein sequence ID" value="KAA6117821.1"/>
    <property type="molecule type" value="Genomic_DNA"/>
</dbReference>
<evidence type="ECO:0000313" key="5">
    <source>
        <dbReference type="Proteomes" id="UP000324324"/>
    </source>
</evidence>
<dbReference type="Gene3D" id="1.10.150.240">
    <property type="entry name" value="Putative phosphatase, domain 2"/>
    <property type="match status" value="1"/>
</dbReference>
<dbReference type="Pfam" id="PF00702">
    <property type="entry name" value="Hydrolase"/>
    <property type="match status" value="1"/>
</dbReference>
<dbReference type="InterPro" id="IPR051540">
    <property type="entry name" value="S-2-haloacid_dehalogenase"/>
</dbReference>
<keyword evidence="2 3" id="KW-0378">Hydrolase</keyword>
<dbReference type="NCBIfam" id="TIGR01428">
    <property type="entry name" value="HAD_type_II"/>
    <property type="match status" value="1"/>
</dbReference>
<dbReference type="PRINTS" id="PR00413">
    <property type="entry name" value="HADHALOGNASE"/>
</dbReference>
<dbReference type="InterPro" id="IPR006439">
    <property type="entry name" value="HAD-SF_hydro_IA"/>
</dbReference>
<dbReference type="InterPro" id="IPR023198">
    <property type="entry name" value="PGP-like_dom2"/>
</dbReference>
<dbReference type="InterPro" id="IPR023214">
    <property type="entry name" value="HAD_sf"/>
</dbReference>
<dbReference type="SFLD" id="SFLDF00045">
    <property type="entry name" value="2-haloacid_dehalogenase"/>
    <property type="match status" value="1"/>
</dbReference>
<dbReference type="Proteomes" id="UP000324324">
    <property type="component" value="Unassembled WGS sequence"/>
</dbReference>
<dbReference type="SFLD" id="SFLDS00003">
    <property type="entry name" value="Haloacid_Dehalogenase"/>
    <property type="match status" value="1"/>
</dbReference>
<sequence>MNPIRAVVFDAYGTLFDVYSVTARAEQLFPGKGEALALLWRDRQIDYTRIRTLAAPDGAWYKPFWAITVDALRYAAQRLDLRLDAAAEAQLLKEYACLSAFPENLGALRRLRAAGLPLGILSNGNPEMLDISVKSAGMQGLFDHVLSVDAVRQYKTAPAAYALGPAAFGVPAHEMLFVSSNGWDACGATWFGYTTFWINRAGHPAERLDAEPSGTGHDMNDLLDFVRARGIAVAHG</sequence>
<proteinExistence type="inferred from homology"/>
<dbReference type="Gene3D" id="3.40.50.1000">
    <property type="entry name" value="HAD superfamily/HAD-like"/>
    <property type="match status" value="1"/>
</dbReference>
<evidence type="ECO:0000313" key="4">
    <source>
        <dbReference type="EMBL" id="KAA6117821.1"/>
    </source>
</evidence>
<evidence type="ECO:0000256" key="2">
    <source>
        <dbReference type="ARBA" id="ARBA00022801"/>
    </source>
</evidence>